<dbReference type="RefSeq" id="WP_141957319.1">
    <property type="nucleotide sequence ID" value="NZ_VFOZ01000001.1"/>
</dbReference>
<evidence type="ECO:0000256" key="1">
    <source>
        <dbReference type="ARBA" id="ARBA00022729"/>
    </source>
</evidence>
<feature type="signal peptide" evidence="3">
    <location>
        <begin position="1"/>
        <end position="25"/>
    </location>
</feature>
<protein>
    <submittedName>
        <fullName evidence="5">Uncharacterized protein DUF4352</fullName>
    </submittedName>
</protein>
<gene>
    <name evidence="5" type="ORF">FB559_4388</name>
</gene>
<feature type="domain" description="DUF4352" evidence="4">
    <location>
        <begin position="65"/>
        <end position="168"/>
    </location>
</feature>
<dbReference type="Pfam" id="PF11611">
    <property type="entry name" value="DUF4352"/>
    <property type="match status" value="1"/>
</dbReference>
<keyword evidence="6" id="KW-1185">Reference proteome</keyword>
<dbReference type="Gene3D" id="2.60.40.1240">
    <property type="match status" value="1"/>
</dbReference>
<evidence type="ECO:0000256" key="3">
    <source>
        <dbReference type="SAM" id="SignalP"/>
    </source>
</evidence>
<keyword evidence="1 3" id="KW-0732">Signal</keyword>
<proteinExistence type="predicted"/>
<name>A0A543CNS5_9ACTN</name>
<feature type="chain" id="PRO_5039627274" evidence="3">
    <location>
        <begin position="26"/>
        <end position="233"/>
    </location>
</feature>
<dbReference type="AlphaFoldDB" id="A0A543CNS5"/>
<dbReference type="Proteomes" id="UP000316096">
    <property type="component" value="Unassembled WGS sequence"/>
</dbReference>
<dbReference type="OrthoDB" id="166023at2"/>
<comment type="caution">
    <text evidence="5">The sequence shown here is derived from an EMBL/GenBank/DDBJ whole genome shotgun (WGS) entry which is preliminary data.</text>
</comment>
<dbReference type="InterPro" id="IPR029050">
    <property type="entry name" value="Immunoprotect_excell_Ig-like"/>
</dbReference>
<feature type="region of interest" description="Disordered" evidence="2">
    <location>
        <begin position="193"/>
        <end position="224"/>
    </location>
</feature>
<reference evidence="5 6" key="1">
    <citation type="submission" date="2019-06" db="EMBL/GenBank/DDBJ databases">
        <title>Sequencing the genomes of 1000 actinobacteria strains.</title>
        <authorList>
            <person name="Klenk H.-P."/>
        </authorList>
    </citation>
    <scope>NUCLEOTIDE SEQUENCE [LARGE SCALE GENOMIC DNA]</scope>
    <source>
        <strain evidence="5 6">DSM 102200</strain>
    </source>
</reference>
<evidence type="ECO:0000313" key="6">
    <source>
        <dbReference type="Proteomes" id="UP000316096"/>
    </source>
</evidence>
<evidence type="ECO:0000259" key="4">
    <source>
        <dbReference type="Pfam" id="PF11611"/>
    </source>
</evidence>
<evidence type="ECO:0000256" key="2">
    <source>
        <dbReference type="SAM" id="MobiDB-lite"/>
    </source>
</evidence>
<organism evidence="5 6">
    <name type="scientific">Actinoallomurus bryophytorum</name>
    <dbReference type="NCBI Taxonomy" id="1490222"/>
    <lineage>
        <taxon>Bacteria</taxon>
        <taxon>Bacillati</taxon>
        <taxon>Actinomycetota</taxon>
        <taxon>Actinomycetes</taxon>
        <taxon>Streptosporangiales</taxon>
        <taxon>Thermomonosporaceae</taxon>
        <taxon>Actinoallomurus</taxon>
    </lineage>
</organism>
<dbReference type="EMBL" id="VFOZ01000001">
    <property type="protein sequence ID" value="TQL98756.1"/>
    <property type="molecule type" value="Genomic_DNA"/>
</dbReference>
<evidence type="ECO:0000313" key="5">
    <source>
        <dbReference type="EMBL" id="TQL98756.1"/>
    </source>
</evidence>
<feature type="compositionally biased region" description="Basic residues" evidence="2">
    <location>
        <begin position="201"/>
        <end position="210"/>
    </location>
</feature>
<dbReference type="PROSITE" id="PS51257">
    <property type="entry name" value="PROKAR_LIPOPROTEIN"/>
    <property type="match status" value="1"/>
</dbReference>
<sequence length="233" mass="24924">MGDRDVRRLVLAAGLMALLTGCGTAAQTAKNPEPTSTPLRVHQANVGTAIILTGVDDANGAGTLKLAVKVKDVVSTAVGQGAFENPRKGERFAAVRFVFKNVGITPYHDSPTFGAKVIDTAGHAYDPTVATVSAGPGFSRVVSLLRGQVKSGYIVFAVPRTAKIVGVQYALNAGYATELGEWHVPPRPQQTLLGTPTHLNRPGRHRRSPHWRPTMSHRPWTPSPTCHQWCSHG</sequence>
<accession>A0A543CNS5</accession>
<dbReference type="InterPro" id="IPR029051">
    <property type="entry name" value="DUF4352"/>
</dbReference>